<dbReference type="Pfam" id="PF00889">
    <property type="entry name" value="EF_TS"/>
    <property type="match status" value="1"/>
</dbReference>
<dbReference type="PROSITE" id="PS01126">
    <property type="entry name" value="EF_TS_1"/>
    <property type="match status" value="1"/>
</dbReference>
<keyword evidence="4 5" id="KW-0648">Protein biosynthesis</keyword>
<evidence type="ECO:0000313" key="7">
    <source>
        <dbReference type="EMBL" id="KKU90802.1"/>
    </source>
</evidence>
<evidence type="ECO:0000313" key="8">
    <source>
        <dbReference type="Proteomes" id="UP000034956"/>
    </source>
</evidence>
<keyword evidence="5" id="KW-0963">Cytoplasm</keyword>
<dbReference type="InterPro" id="IPR018101">
    <property type="entry name" value="Transl_elong_Ts_CS"/>
</dbReference>
<comment type="function">
    <text evidence="5">Associates with the EF-Tu.GDP complex and induces the exchange of GDP to GTP. It remains bound to the aminoacyl-tRNA.EF-Tu.GTP complex up to the GTP hydrolysis stage on the ribosome.</text>
</comment>
<dbReference type="PANTHER" id="PTHR11741">
    <property type="entry name" value="ELONGATION FACTOR TS"/>
    <property type="match status" value="1"/>
</dbReference>
<evidence type="ECO:0000256" key="5">
    <source>
        <dbReference type="HAMAP-Rule" id="MF_00050"/>
    </source>
</evidence>
<dbReference type="Proteomes" id="UP000034956">
    <property type="component" value="Unassembled WGS sequence"/>
</dbReference>
<feature type="region of interest" description="Involved in Mg(2+) ion dislocation from EF-Tu" evidence="5">
    <location>
        <begin position="77"/>
        <end position="80"/>
    </location>
</feature>
<dbReference type="Gene3D" id="3.30.479.20">
    <property type="entry name" value="Elongation factor Ts, dimerisation domain"/>
    <property type="match status" value="1"/>
</dbReference>
<feature type="domain" description="Translation elongation factor EFTs/EF1B dimerisation" evidence="6">
    <location>
        <begin position="68"/>
        <end position="145"/>
    </location>
</feature>
<dbReference type="EMBL" id="LCPF01000006">
    <property type="protein sequence ID" value="KKU90802.1"/>
    <property type="molecule type" value="Genomic_DNA"/>
</dbReference>
<sequence length="146" mass="16567">MVNSIQKLREATGAGVMECKKALEQAKGDFDRAITIIHERGIMKAESKRERKTGAGLLETYIHNERVGVLLELRAETDFVVRSEPFRELAHELAMQIAAMNPENVEELLKGAYIKDESLKMGDFVKRTIAKVGENIVVERFCRYEV</sequence>
<gene>
    <name evidence="5" type="primary">tsf</name>
    <name evidence="7" type="ORF">UY23_C0006G0011</name>
</gene>
<evidence type="ECO:0000256" key="3">
    <source>
        <dbReference type="ARBA" id="ARBA00022768"/>
    </source>
</evidence>
<reference evidence="7 8" key="1">
    <citation type="journal article" date="2015" name="Nature">
        <title>rRNA introns, odd ribosomes, and small enigmatic genomes across a large radiation of phyla.</title>
        <authorList>
            <person name="Brown C.T."/>
            <person name="Hug L.A."/>
            <person name="Thomas B.C."/>
            <person name="Sharon I."/>
            <person name="Castelle C.J."/>
            <person name="Singh A."/>
            <person name="Wilkins M.J."/>
            <person name="Williams K.H."/>
            <person name="Banfield J.F."/>
        </authorList>
    </citation>
    <scope>NUCLEOTIDE SEQUENCE [LARGE SCALE GENOMIC DNA]</scope>
</reference>
<proteinExistence type="inferred from homology"/>
<evidence type="ECO:0000256" key="1">
    <source>
        <dbReference type="ARBA" id="ARBA00005532"/>
    </source>
</evidence>
<dbReference type="PANTHER" id="PTHR11741:SF0">
    <property type="entry name" value="ELONGATION FACTOR TS, MITOCHONDRIAL"/>
    <property type="match status" value="1"/>
</dbReference>
<accession>A0A0G1U9L0</accession>
<comment type="caution">
    <text evidence="7">The sequence shown here is derived from an EMBL/GenBank/DDBJ whole genome shotgun (WGS) entry which is preliminary data.</text>
</comment>
<dbReference type="GO" id="GO:0003746">
    <property type="term" value="F:translation elongation factor activity"/>
    <property type="evidence" value="ECO:0007669"/>
    <property type="project" value="UniProtKB-UniRule"/>
</dbReference>
<evidence type="ECO:0000259" key="6">
    <source>
        <dbReference type="Pfam" id="PF00889"/>
    </source>
</evidence>
<dbReference type="FunFam" id="1.10.8.10:FF:000001">
    <property type="entry name" value="Elongation factor Ts"/>
    <property type="match status" value="1"/>
</dbReference>
<dbReference type="InterPro" id="IPR014039">
    <property type="entry name" value="Transl_elong_EFTs/EF1B_dimer"/>
</dbReference>
<protein>
    <recommendedName>
        <fullName evidence="2 5">Elongation factor Ts</fullName>
        <shortName evidence="5">EF-Ts</shortName>
    </recommendedName>
</protein>
<dbReference type="InterPro" id="IPR009060">
    <property type="entry name" value="UBA-like_sf"/>
</dbReference>
<dbReference type="Gene3D" id="1.10.8.10">
    <property type="entry name" value="DNA helicase RuvA subunit, C-terminal domain"/>
    <property type="match status" value="1"/>
</dbReference>
<comment type="similarity">
    <text evidence="1 5">Belongs to the EF-Ts family.</text>
</comment>
<dbReference type="NCBIfam" id="TIGR00116">
    <property type="entry name" value="tsf"/>
    <property type="match status" value="1"/>
</dbReference>
<dbReference type="SUPFAM" id="SSF54713">
    <property type="entry name" value="Elongation factor Ts (EF-Ts), dimerisation domain"/>
    <property type="match status" value="1"/>
</dbReference>
<dbReference type="CDD" id="cd14275">
    <property type="entry name" value="UBA_EF-Ts"/>
    <property type="match status" value="1"/>
</dbReference>
<dbReference type="HAMAP" id="MF_00050">
    <property type="entry name" value="EF_Ts"/>
    <property type="match status" value="1"/>
</dbReference>
<dbReference type="SUPFAM" id="SSF46934">
    <property type="entry name" value="UBA-like"/>
    <property type="match status" value="1"/>
</dbReference>
<name>A0A0G1U9L0_9BACT</name>
<keyword evidence="3 5" id="KW-0251">Elongation factor</keyword>
<organism evidence="7 8">
    <name type="scientific">Candidatus Jorgensenbacteria bacterium GW2011_GWA1_48_11</name>
    <dbReference type="NCBI Taxonomy" id="1618660"/>
    <lineage>
        <taxon>Bacteria</taxon>
        <taxon>Candidatus Joergenseniibacteriota</taxon>
    </lineage>
</organism>
<dbReference type="InterPro" id="IPR036402">
    <property type="entry name" value="EF-Ts_dimer_sf"/>
</dbReference>
<evidence type="ECO:0000256" key="2">
    <source>
        <dbReference type="ARBA" id="ARBA00016956"/>
    </source>
</evidence>
<evidence type="ECO:0000256" key="4">
    <source>
        <dbReference type="ARBA" id="ARBA00022917"/>
    </source>
</evidence>
<dbReference type="GO" id="GO:0005737">
    <property type="term" value="C:cytoplasm"/>
    <property type="evidence" value="ECO:0007669"/>
    <property type="project" value="UniProtKB-SubCell"/>
</dbReference>
<comment type="subcellular location">
    <subcellularLocation>
        <location evidence="5">Cytoplasm</location>
    </subcellularLocation>
</comment>
<dbReference type="InterPro" id="IPR001816">
    <property type="entry name" value="Transl_elong_EFTs/EF1B"/>
</dbReference>
<dbReference type="AlphaFoldDB" id="A0A0G1U9L0"/>